<proteinExistence type="predicted"/>
<organism evidence="4 5">
    <name type="scientific">Candidatus Viadribacter manganicus</name>
    <dbReference type="NCBI Taxonomy" id="1759059"/>
    <lineage>
        <taxon>Bacteria</taxon>
        <taxon>Pseudomonadati</taxon>
        <taxon>Pseudomonadota</taxon>
        <taxon>Alphaproteobacteria</taxon>
        <taxon>Hyphomonadales</taxon>
        <taxon>Hyphomonadaceae</taxon>
        <taxon>Candidatus Viadribacter</taxon>
    </lineage>
</organism>
<keyword evidence="3" id="KW-0812">Transmembrane</keyword>
<dbReference type="AlphaFoldDB" id="A0A1B1AF09"/>
<dbReference type="Proteomes" id="UP000092498">
    <property type="component" value="Chromosome"/>
</dbReference>
<dbReference type="EMBL" id="CP013244">
    <property type="protein sequence ID" value="ANP45131.1"/>
    <property type="molecule type" value="Genomic_DNA"/>
</dbReference>
<keyword evidence="1" id="KW-0175">Coiled coil</keyword>
<name>A0A1B1AF09_9PROT</name>
<evidence type="ECO:0000256" key="2">
    <source>
        <dbReference type="SAM" id="MobiDB-lite"/>
    </source>
</evidence>
<feature type="coiled-coil region" evidence="1">
    <location>
        <begin position="309"/>
        <end position="336"/>
    </location>
</feature>
<protein>
    <submittedName>
        <fullName evidence="4">Uncharacterized protein</fullName>
    </submittedName>
</protein>
<evidence type="ECO:0000256" key="1">
    <source>
        <dbReference type="SAM" id="Coils"/>
    </source>
</evidence>
<keyword evidence="3" id="KW-1133">Transmembrane helix</keyword>
<evidence type="ECO:0000313" key="4">
    <source>
        <dbReference type="EMBL" id="ANP45131.1"/>
    </source>
</evidence>
<evidence type="ECO:0000256" key="3">
    <source>
        <dbReference type="SAM" id="Phobius"/>
    </source>
</evidence>
<dbReference type="InParanoid" id="A0A1B1AF09"/>
<feature type="transmembrane region" description="Helical" evidence="3">
    <location>
        <begin position="144"/>
        <end position="162"/>
    </location>
</feature>
<reference evidence="4 5" key="1">
    <citation type="submission" date="2015-11" db="EMBL/GenBank/DDBJ databases">
        <title>Whole-Genome Sequence of Candidatus Oderbacter manganicum from the National Park Lower Oder Valley, Germany.</title>
        <authorList>
            <person name="Braun B."/>
            <person name="Liere K."/>
            <person name="Szewzyk U."/>
        </authorList>
    </citation>
    <scope>NUCLEOTIDE SEQUENCE [LARGE SCALE GENOMIC DNA]</scope>
    <source>
        <strain evidence="4 5">OTSz_A_272</strain>
    </source>
</reference>
<feature type="transmembrane region" description="Helical" evidence="3">
    <location>
        <begin position="265"/>
        <end position="285"/>
    </location>
</feature>
<dbReference type="OrthoDB" id="9795988at2"/>
<dbReference type="RefSeq" id="WP_066768027.1">
    <property type="nucleotide sequence ID" value="NZ_CP013244.1"/>
</dbReference>
<feature type="transmembrane region" description="Helical" evidence="3">
    <location>
        <begin position="174"/>
        <end position="193"/>
    </location>
</feature>
<keyword evidence="5" id="KW-1185">Reference proteome</keyword>
<gene>
    <name evidence="4" type="ORF">ATE48_03960</name>
</gene>
<feature type="transmembrane region" description="Helical" evidence="3">
    <location>
        <begin position="213"/>
        <end position="234"/>
    </location>
</feature>
<dbReference type="STRING" id="1759059.ATE48_03960"/>
<accession>A0A1B1AF09</accession>
<keyword evidence="3" id="KW-0472">Membrane</keyword>
<evidence type="ECO:0000313" key="5">
    <source>
        <dbReference type="Proteomes" id="UP000092498"/>
    </source>
</evidence>
<dbReference type="KEGG" id="cbot:ATE48_03960"/>
<feature type="region of interest" description="Disordered" evidence="2">
    <location>
        <begin position="483"/>
        <end position="508"/>
    </location>
</feature>
<feature type="compositionally biased region" description="Acidic residues" evidence="2">
    <location>
        <begin position="486"/>
        <end position="495"/>
    </location>
</feature>
<sequence>MEGAIPKLTADQLDADLKLSDRGAADGAKNIPASENTRLSAVEAMVVSRIEGAISQKSNEILGVGSGQDFTTLPQDLETLASEPQTILTNFRARKARAQAALGLELNAAQIDFARSYRDYRAFRIQHELTETEPCYDNVFWRKVFWLALLFVVEVAANGWMIGQASPGGLVQGWTTALMISVLVVLTGSLIGAGPWRYLNYRGADGRGSRHRIWAVPALVVGNSLLLLFAFYIAHYRYALSHSSLDAPAPDNILTSVMTQPFQPFQQLESLLLFVIALLIGIFAIHRGANWDDPYPGYGPRHRRMEEARERTQDIAQRLSSDIDEAKADADQALNQINVTSASAVGALRQAIARTQDNAAIWDFTAAEILAEGRDAIEIYRDANREARETRAPAYFDRDAFDDAEPPSSAEIIETLTTAFSRATSNITACKSQLAGARAQLEAEYHSFYDDELTPFLKNIENNATIAVRGEFANSKRAAPVTLEVAEPEEDEEAPAEAVSFRHRRRSR</sequence>